<protein>
    <recommendedName>
        <fullName evidence="5">GHMP kinase N-terminal domain-containing protein</fullName>
    </recommendedName>
</protein>
<reference evidence="6" key="1">
    <citation type="submission" date="2018-05" db="EMBL/GenBank/DDBJ databases">
        <authorList>
            <person name="Lanie J.A."/>
            <person name="Ng W.-L."/>
            <person name="Kazmierczak K.M."/>
            <person name="Andrzejewski T.M."/>
            <person name="Davidsen T.M."/>
            <person name="Wayne K.J."/>
            <person name="Tettelin H."/>
            <person name="Glass J.I."/>
            <person name="Rusch D."/>
            <person name="Podicherti R."/>
            <person name="Tsui H.-C.T."/>
            <person name="Winkler M.E."/>
        </authorList>
    </citation>
    <scope>NUCLEOTIDE SEQUENCE</scope>
</reference>
<dbReference type="AlphaFoldDB" id="A0A381N696"/>
<dbReference type="NCBIfam" id="TIGR00154">
    <property type="entry name" value="ispE"/>
    <property type="match status" value="1"/>
</dbReference>
<keyword evidence="2" id="KW-0547">Nucleotide-binding</keyword>
<dbReference type="InterPro" id="IPR036554">
    <property type="entry name" value="GHMP_kinase_C_sf"/>
</dbReference>
<dbReference type="GO" id="GO:0050515">
    <property type="term" value="F:4-(cytidine 5'-diphospho)-2-C-methyl-D-erythritol kinase activity"/>
    <property type="evidence" value="ECO:0007669"/>
    <property type="project" value="InterPro"/>
</dbReference>
<evidence type="ECO:0000256" key="1">
    <source>
        <dbReference type="ARBA" id="ARBA00022679"/>
    </source>
</evidence>
<dbReference type="Gene3D" id="3.30.70.890">
    <property type="entry name" value="GHMP kinase, C-terminal domain"/>
    <property type="match status" value="1"/>
</dbReference>
<keyword evidence="1" id="KW-0808">Transferase</keyword>
<evidence type="ECO:0000256" key="3">
    <source>
        <dbReference type="ARBA" id="ARBA00022777"/>
    </source>
</evidence>
<dbReference type="PIRSF" id="PIRSF010376">
    <property type="entry name" value="IspE"/>
    <property type="match status" value="1"/>
</dbReference>
<feature type="domain" description="GHMP kinase N-terminal" evidence="5">
    <location>
        <begin position="61"/>
        <end position="139"/>
    </location>
</feature>
<evidence type="ECO:0000256" key="4">
    <source>
        <dbReference type="ARBA" id="ARBA00022840"/>
    </source>
</evidence>
<dbReference type="PANTHER" id="PTHR43527:SF2">
    <property type="entry name" value="4-DIPHOSPHOCYTIDYL-2-C-METHYL-D-ERYTHRITOL KINASE, CHLOROPLASTIC"/>
    <property type="match status" value="1"/>
</dbReference>
<evidence type="ECO:0000259" key="5">
    <source>
        <dbReference type="Pfam" id="PF00288"/>
    </source>
</evidence>
<dbReference type="InterPro" id="IPR014721">
    <property type="entry name" value="Ribsml_uS5_D2-typ_fold_subgr"/>
</dbReference>
<dbReference type="SUPFAM" id="SSF54211">
    <property type="entry name" value="Ribosomal protein S5 domain 2-like"/>
    <property type="match status" value="1"/>
</dbReference>
<dbReference type="GO" id="GO:0016114">
    <property type="term" value="P:terpenoid biosynthetic process"/>
    <property type="evidence" value="ECO:0007669"/>
    <property type="project" value="InterPro"/>
</dbReference>
<dbReference type="InterPro" id="IPR004424">
    <property type="entry name" value="IspE"/>
</dbReference>
<dbReference type="InterPro" id="IPR020568">
    <property type="entry name" value="Ribosomal_Su5_D2-typ_SF"/>
</dbReference>
<dbReference type="HAMAP" id="MF_00061">
    <property type="entry name" value="IspE"/>
    <property type="match status" value="1"/>
</dbReference>
<dbReference type="GO" id="GO:0005524">
    <property type="term" value="F:ATP binding"/>
    <property type="evidence" value="ECO:0007669"/>
    <property type="project" value="UniProtKB-KW"/>
</dbReference>
<evidence type="ECO:0000256" key="2">
    <source>
        <dbReference type="ARBA" id="ARBA00022741"/>
    </source>
</evidence>
<organism evidence="6">
    <name type="scientific">marine metagenome</name>
    <dbReference type="NCBI Taxonomy" id="408172"/>
    <lineage>
        <taxon>unclassified sequences</taxon>
        <taxon>metagenomes</taxon>
        <taxon>ecological metagenomes</taxon>
    </lineage>
</organism>
<sequence>MQIKAPAKLNLSLEILGKRQDGFHDISSIIQTISLFDNLQIEIDDQLTLESPGFTLNPNENIVYLAAKNMREEYAVNFGARMVLEKQIPVSAGLGGGSSDAAAAIKILNKIWSLNLPLTELIAFGSTIGSDVPFFLEGGTSFVHGRGELIRELPDCEVGWIVIIVPDLKLEQKTKSMYSYLGEDRYTSGGLSRKLEARIRNGGDCPSQLMFNGFLDVAKETIPSIKKALCILNQVGIQEIHLAGSGPSLFTIVKRKEIATALSLLLTHKHQLESYVVDNVSRDKYQV</sequence>
<dbReference type="PANTHER" id="PTHR43527">
    <property type="entry name" value="4-DIPHOSPHOCYTIDYL-2-C-METHYL-D-ERYTHRITOL KINASE, CHLOROPLASTIC"/>
    <property type="match status" value="1"/>
</dbReference>
<dbReference type="InterPro" id="IPR006204">
    <property type="entry name" value="GHMP_kinase_N_dom"/>
</dbReference>
<gene>
    <name evidence="6" type="ORF">METZ01_LOCUS1977</name>
</gene>
<dbReference type="EMBL" id="UINC01000104">
    <property type="protein sequence ID" value="SUZ49123.1"/>
    <property type="molecule type" value="Genomic_DNA"/>
</dbReference>
<dbReference type="SUPFAM" id="SSF55060">
    <property type="entry name" value="GHMP Kinase, C-terminal domain"/>
    <property type="match status" value="1"/>
</dbReference>
<proteinExistence type="inferred from homology"/>
<dbReference type="Pfam" id="PF00288">
    <property type="entry name" value="GHMP_kinases_N"/>
    <property type="match status" value="1"/>
</dbReference>
<keyword evidence="4" id="KW-0067">ATP-binding</keyword>
<accession>A0A381N696</accession>
<evidence type="ECO:0000313" key="6">
    <source>
        <dbReference type="EMBL" id="SUZ49123.1"/>
    </source>
</evidence>
<keyword evidence="3" id="KW-0418">Kinase</keyword>
<dbReference type="Gene3D" id="3.30.230.10">
    <property type="match status" value="1"/>
</dbReference>
<name>A0A381N696_9ZZZZ</name>